<dbReference type="InterPro" id="IPR052063">
    <property type="entry name" value="Polysaccharide_Lyase_1"/>
</dbReference>
<organism evidence="4 5">
    <name type="scientific">Rhodocollybia butyracea</name>
    <dbReference type="NCBI Taxonomy" id="206335"/>
    <lineage>
        <taxon>Eukaryota</taxon>
        <taxon>Fungi</taxon>
        <taxon>Dikarya</taxon>
        <taxon>Basidiomycota</taxon>
        <taxon>Agaricomycotina</taxon>
        <taxon>Agaricomycetes</taxon>
        <taxon>Agaricomycetidae</taxon>
        <taxon>Agaricales</taxon>
        <taxon>Marasmiineae</taxon>
        <taxon>Omphalotaceae</taxon>
        <taxon>Rhodocollybia</taxon>
    </lineage>
</organism>
<accession>A0A9P5PUN3</accession>
<keyword evidence="1" id="KW-0479">Metal-binding</keyword>
<feature type="chain" id="PRO_5040441688" evidence="3">
    <location>
        <begin position="24"/>
        <end position="361"/>
    </location>
</feature>
<dbReference type="PANTHER" id="PTHR42970:SF1">
    <property type="entry name" value="PECTATE LYASE C-RELATED"/>
    <property type="match status" value="1"/>
</dbReference>
<name>A0A9P5PUN3_9AGAR</name>
<dbReference type="GO" id="GO:0046872">
    <property type="term" value="F:metal ion binding"/>
    <property type="evidence" value="ECO:0007669"/>
    <property type="project" value="UniProtKB-KW"/>
</dbReference>
<dbReference type="InterPro" id="IPR011050">
    <property type="entry name" value="Pectin_lyase_fold/virulence"/>
</dbReference>
<evidence type="ECO:0000313" key="5">
    <source>
        <dbReference type="Proteomes" id="UP000772434"/>
    </source>
</evidence>
<dbReference type="EMBL" id="JADNRY010000056">
    <property type="protein sequence ID" value="KAF9068832.1"/>
    <property type="molecule type" value="Genomic_DNA"/>
</dbReference>
<keyword evidence="2" id="KW-0325">Glycoprotein</keyword>
<evidence type="ECO:0000313" key="4">
    <source>
        <dbReference type="EMBL" id="KAF9068832.1"/>
    </source>
</evidence>
<keyword evidence="4" id="KW-0456">Lyase</keyword>
<dbReference type="AlphaFoldDB" id="A0A9P5PUN3"/>
<dbReference type="InterPro" id="IPR012334">
    <property type="entry name" value="Pectin_lyas_fold"/>
</dbReference>
<dbReference type="OrthoDB" id="302705at2759"/>
<dbReference type="Proteomes" id="UP000772434">
    <property type="component" value="Unassembled WGS sequence"/>
</dbReference>
<proteinExistence type="predicted"/>
<evidence type="ECO:0000256" key="1">
    <source>
        <dbReference type="ARBA" id="ARBA00022723"/>
    </source>
</evidence>
<dbReference type="SUPFAM" id="SSF51126">
    <property type="entry name" value="Pectin lyase-like"/>
    <property type="match status" value="1"/>
</dbReference>
<comment type="caution">
    <text evidence="4">The sequence shown here is derived from an EMBL/GenBank/DDBJ whole genome shotgun (WGS) entry which is preliminary data.</text>
</comment>
<dbReference type="GO" id="GO:0016829">
    <property type="term" value="F:lyase activity"/>
    <property type="evidence" value="ECO:0007669"/>
    <property type="project" value="UniProtKB-KW"/>
</dbReference>
<feature type="signal peptide" evidence="3">
    <location>
        <begin position="1"/>
        <end position="23"/>
    </location>
</feature>
<sequence length="361" mass="37362">MYQLKRVVISLVALGLPSVSALAFPGAVGFGSIATGGTTPFVVTSLADSGTGTFRDAVSESGRNITFAVSGYIVLESPVSLSSDITINGQTAPSPGIGVMGREVSASSKTNIIIRGLRMRQGSLETDDGKSAFNMGDASNIILDHCSVAYGVFDSVDAVGAVNVTVSNSIIALPIGQQFGAHLETGPATWYANLWVSAHNRQPLTKANTQYINNVVYNYQAGYTVANTGGVFSHDIINNYFITGPSTTSPSDDYFQIDDNQSAFASGNLLDSNKDGVLNGVAANTIGSAIILSKPWASTSLSIATLTAAEAYASVIANVGASPRDEVDTFIVSTVESLGKVGSIITNQDSTGLSNNGYGTL</sequence>
<dbReference type="PANTHER" id="PTHR42970">
    <property type="entry name" value="PECTATE LYASE C-RELATED"/>
    <property type="match status" value="1"/>
</dbReference>
<evidence type="ECO:0000256" key="3">
    <source>
        <dbReference type="SAM" id="SignalP"/>
    </source>
</evidence>
<keyword evidence="5" id="KW-1185">Reference proteome</keyword>
<protein>
    <submittedName>
        <fullName evidence="4">Polysaccharide lyase family 1 protein</fullName>
    </submittedName>
</protein>
<dbReference type="Gene3D" id="2.160.20.10">
    <property type="entry name" value="Single-stranded right-handed beta-helix, Pectin lyase-like"/>
    <property type="match status" value="1"/>
</dbReference>
<gene>
    <name evidence="4" type="ORF">BDP27DRAFT_1223629</name>
</gene>
<reference evidence="4" key="1">
    <citation type="submission" date="2020-11" db="EMBL/GenBank/DDBJ databases">
        <authorList>
            <consortium name="DOE Joint Genome Institute"/>
            <person name="Ahrendt S."/>
            <person name="Riley R."/>
            <person name="Andreopoulos W."/>
            <person name="Labutti K."/>
            <person name="Pangilinan J."/>
            <person name="Ruiz-Duenas F.J."/>
            <person name="Barrasa J.M."/>
            <person name="Sanchez-Garcia M."/>
            <person name="Camarero S."/>
            <person name="Miyauchi S."/>
            <person name="Serrano A."/>
            <person name="Linde D."/>
            <person name="Babiker R."/>
            <person name="Drula E."/>
            <person name="Ayuso-Fernandez I."/>
            <person name="Pacheco R."/>
            <person name="Padilla G."/>
            <person name="Ferreira P."/>
            <person name="Barriuso J."/>
            <person name="Kellner H."/>
            <person name="Castanera R."/>
            <person name="Alfaro M."/>
            <person name="Ramirez L."/>
            <person name="Pisabarro A.G."/>
            <person name="Kuo A."/>
            <person name="Tritt A."/>
            <person name="Lipzen A."/>
            <person name="He G."/>
            <person name="Yan M."/>
            <person name="Ng V."/>
            <person name="Cullen D."/>
            <person name="Martin F."/>
            <person name="Rosso M.-N."/>
            <person name="Henrissat B."/>
            <person name="Hibbett D."/>
            <person name="Martinez A.T."/>
            <person name="Grigoriev I.V."/>
        </authorList>
    </citation>
    <scope>NUCLEOTIDE SEQUENCE</scope>
    <source>
        <strain evidence="4">AH 40177</strain>
    </source>
</reference>
<evidence type="ECO:0000256" key="2">
    <source>
        <dbReference type="ARBA" id="ARBA00023180"/>
    </source>
</evidence>
<keyword evidence="3" id="KW-0732">Signal</keyword>